<name>A0AA86NBE6_9EUKA</name>
<evidence type="ECO:0000313" key="1">
    <source>
        <dbReference type="EMBL" id="CAI9916191.1"/>
    </source>
</evidence>
<keyword evidence="3" id="KW-1185">Reference proteome</keyword>
<evidence type="ECO:0000313" key="3">
    <source>
        <dbReference type="Proteomes" id="UP001642409"/>
    </source>
</evidence>
<organism evidence="1">
    <name type="scientific">Hexamita inflata</name>
    <dbReference type="NCBI Taxonomy" id="28002"/>
    <lineage>
        <taxon>Eukaryota</taxon>
        <taxon>Metamonada</taxon>
        <taxon>Diplomonadida</taxon>
        <taxon>Hexamitidae</taxon>
        <taxon>Hexamitinae</taxon>
        <taxon>Hexamita</taxon>
    </lineage>
</organism>
<gene>
    <name evidence="1" type="ORF">HINF_LOCUS3836</name>
    <name evidence="2" type="ORF">HINF_LOCUS50503</name>
</gene>
<reference evidence="2 3" key="2">
    <citation type="submission" date="2024-07" db="EMBL/GenBank/DDBJ databases">
        <authorList>
            <person name="Akdeniz Z."/>
        </authorList>
    </citation>
    <scope>NUCLEOTIDE SEQUENCE [LARGE SCALE GENOMIC DNA]</scope>
</reference>
<dbReference type="EMBL" id="CATOUU010000094">
    <property type="protein sequence ID" value="CAI9916191.1"/>
    <property type="molecule type" value="Genomic_DNA"/>
</dbReference>
<evidence type="ECO:0000313" key="2">
    <source>
        <dbReference type="EMBL" id="CAL6062938.1"/>
    </source>
</evidence>
<dbReference type="AlphaFoldDB" id="A0AA86NBE6"/>
<sequence length="133" mass="15250">MLVNLTPFSLPFSAVTKDIDLAIEMVLINAKISYEQHQQARHRTQEIYSHMGHMFSTLQIASGALISLNSFDIGSDSFSSQPQQKFTYTTKQRVLAFVYKQRFDAPVVQTLAGRYSQRVGRRERDSFYLVQIP</sequence>
<dbReference type="EMBL" id="CAXDID020000242">
    <property type="protein sequence ID" value="CAL6062938.1"/>
    <property type="molecule type" value="Genomic_DNA"/>
</dbReference>
<accession>A0AA86NBE6</accession>
<reference evidence="1" key="1">
    <citation type="submission" date="2023-06" db="EMBL/GenBank/DDBJ databases">
        <authorList>
            <person name="Kurt Z."/>
        </authorList>
    </citation>
    <scope>NUCLEOTIDE SEQUENCE</scope>
</reference>
<proteinExistence type="predicted"/>
<comment type="caution">
    <text evidence="1">The sequence shown here is derived from an EMBL/GenBank/DDBJ whole genome shotgun (WGS) entry which is preliminary data.</text>
</comment>
<protein>
    <submittedName>
        <fullName evidence="2">Hypothetical_protein</fullName>
    </submittedName>
</protein>
<dbReference type="Proteomes" id="UP001642409">
    <property type="component" value="Unassembled WGS sequence"/>
</dbReference>